<dbReference type="GO" id="GO:0008253">
    <property type="term" value="F:5'-nucleotidase activity"/>
    <property type="evidence" value="ECO:0007669"/>
    <property type="project" value="InterPro"/>
</dbReference>
<keyword evidence="3" id="KW-1185">Reference proteome</keyword>
<dbReference type="Proteomes" id="UP000319731">
    <property type="component" value="Unassembled WGS sequence"/>
</dbReference>
<feature type="active site" description="Nucleophile" evidence="1">
    <location>
        <position position="21"/>
    </location>
</feature>
<reference evidence="2 3" key="1">
    <citation type="journal article" date="2019" name="Sci. Rep.">
        <title>Comparative genomics of chytrid fungi reveal insights into the obligate biotrophic and pathogenic lifestyle of Synchytrium endobioticum.</title>
        <authorList>
            <person name="van de Vossenberg B.T.L.H."/>
            <person name="Warris S."/>
            <person name="Nguyen H.D.T."/>
            <person name="van Gent-Pelzer M.P.E."/>
            <person name="Joly D.L."/>
            <person name="van de Geest H.C."/>
            <person name="Bonants P.J.M."/>
            <person name="Smith D.S."/>
            <person name="Levesque C.A."/>
            <person name="van der Lee T.A.J."/>
        </authorList>
    </citation>
    <scope>NUCLEOTIDE SEQUENCE [LARGE SCALE GENOMIC DNA]</scope>
    <source>
        <strain evidence="2 3">JEL517</strain>
    </source>
</reference>
<dbReference type="GeneID" id="42003920"/>
<dbReference type="Gene3D" id="3.40.50.1000">
    <property type="entry name" value="HAD superfamily/HAD-like"/>
    <property type="match status" value="1"/>
</dbReference>
<dbReference type="InterPro" id="IPR023214">
    <property type="entry name" value="HAD_sf"/>
</dbReference>
<comment type="caution">
    <text evidence="2">The sequence shown here is derived from an EMBL/GenBank/DDBJ whole genome shotgun (WGS) entry which is preliminary data.</text>
</comment>
<dbReference type="PANTHER" id="PTHR35134">
    <property type="entry name" value="NUCLEOTIDASE YQFW-RELATED"/>
    <property type="match status" value="1"/>
</dbReference>
<evidence type="ECO:0000313" key="3">
    <source>
        <dbReference type="Proteomes" id="UP000319731"/>
    </source>
</evidence>
<protein>
    <recommendedName>
        <fullName evidence="4">FCP1 homology domain-containing protein</fullName>
    </recommendedName>
</protein>
<dbReference type="InterPro" id="IPR036412">
    <property type="entry name" value="HAD-like_sf"/>
</dbReference>
<accession>A0A507CB08</accession>
<name>A0A507CB08_9FUNG</name>
<dbReference type="AlphaFoldDB" id="A0A507CB08"/>
<sequence>MVIDSSLFLTKPGVKPVLAIDCDDVLLKTVEGLCQFHNEHYATSLVPADFSSYNYWEVWGGNREGATAKVRQWYQLASFANLDPVPGALEALQRLKEFYDLVVVTSRQDFIRAATIANIQKHYPGIFDDEHIHFANHWIHPTDHVHYQGLVSKSKAELCDEASAVLLVDDNLDYAKDVSNHGLYAILFDLEGSYNWNKCPDSELPPKTVRKTSWADIVDILIPISSSNPI</sequence>
<dbReference type="GO" id="GO:0009264">
    <property type="term" value="P:deoxyribonucleotide catabolic process"/>
    <property type="evidence" value="ECO:0007669"/>
    <property type="project" value="InterPro"/>
</dbReference>
<dbReference type="RefSeq" id="XP_031025391.1">
    <property type="nucleotide sequence ID" value="XM_031168623.1"/>
</dbReference>
<dbReference type="InterPro" id="IPR052419">
    <property type="entry name" value="5_3-deoxyribonucleotidase-like"/>
</dbReference>
<evidence type="ECO:0000313" key="2">
    <source>
        <dbReference type="EMBL" id="TPX34713.1"/>
    </source>
</evidence>
<organism evidence="2 3">
    <name type="scientific">Synchytrium microbalum</name>
    <dbReference type="NCBI Taxonomy" id="1806994"/>
    <lineage>
        <taxon>Eukaryota</taxon>
        <taxon>Fungi</taxon>
        <taxon>Fungi incertae sedis</taxon>
        <taxon>Chytridiomycota</taxon>
        <taxon>Chytridiomycota incertae sedis</taxon>
        <taxon>Chytridiomycetes</taxon>
        <taxon>Synchytriales</taxon>
        <taxon>Synchytriaceae</taxon>
        <taxon>Synchytrium</taxon>
    </lineage>
</organism>
<evidence type="ECO:0000256" key="1">
    <source>
        <dbReference type="PIRSR" id="PIRSR610708-1"/>
    </source>
</evidence>
<dbReference type="PANTHER" id="PTHR35134:SF2">
    <property type="entry name" value="NUCLEOTIDASE YQFW-RELATED"/>
    <property type="match status" value="1"/>
</dbReference>
<dbReference type="EMBL" id="QEAO01000012">
    <property type="protein sequence ID" value="TPX34713.1"/>
    <property type="molecule type" value="Genomic_DNA"/>
</dbReference>
<proteinExistence type="predicted"/>
<dbReference type="SUPFAM" id="SSF56784">
    <property type="entry name" value="HAD-like"/>
    <property type="match status" value="1"/>
</dbReference>
<dbReference type="Pfam" id="PF06941">
    <property type="entry name" value="NT5C"/>
    <property type="match status" value="1"/>
</dbReference>
<feature type="active site" description="Proton donor" evidence="1">
    <location>
        <position position="23"/>
    </location>
</feature>
<gene>
    <name evidence="2" type="ORF">SmJEL517_g02695</name>
</gene>
<dbReference type="OrthoDB" id="10248475at2759"/>
<evidence type="ECO:0008006" key="4">
    <source>
        <dbReference type="Google" id="ProtNLM"/>
    </source>
</evidence>
<dbReference type="InterPro" id="IPR010708">
    <property type="entry name" value="5'(3')-deoxyribonucleotidase"/>
</dbReference>
<dbReference type="STRING" id="1806994.A0A507CB08"/>